<gene>
    <name evidence="2" type="ORF">LX32DRAFT_635678</name>
</gene>
<reference evidence="2" key="1">
    <citation type="submission" date="2021-06" db="EMBL/GenBank/DDBJ databases">
        <title>Comparative genomics, transcriptomics and evolutionary studies reveal genomic signatures of adaptation to plant cell wall in hemibiotrophic fungi.</title>
        <authorList>
            <consortium name="DOE Joint Genome Institute"/>
            <person name="Baroncelli R."/>
            <person name="Diaz J.F."/>
            <person name="Benocci T."/>
            <person name="Peng M."/>
            <person name="Battaglia E."/>
            <person name="Haridas S."/>
            <person name="Andreopoulos W."/>
            <person name="Labutti K."/>
            <person name="Pangilinan J."/>
            <person name="Floch G.L."/>
            <person name="Makela M.R."/>
            <person name="Henrissat B."/>
            <person name="Grigoriev I.V."/>
            <person name="Crouch J.A."/>
            <person name="De Vries R.P."/>
            <person name="Sukno S.A."/>
            <person name="Thon M.R."/>
        </authorList>
    </citation>
    <scope>NUCLEOTIDE SEQUENCE</scope>
    <source>
        <strain evidence="2">MAFF235873</strain>
    </source>
</reference>
<dbReference type="EMBL" id="MU842825">
    <property type="protein sequence ID" value="KAK2033038.1"/>
    <property type="molecule type" value="Genomic_DNA"/>
</dbReference>
<keyword evidence="1" id="KW-0472">Membrane</keyword>
<protein>
    <submittedName>
        <fullName evidence="2">Uncharacterized protein</fullName>
    </submittedName>
</protein>
<sequence>MSTKTLAVSLLSRVSGIRCGTLPWTLQAPSQADMHPVSADLSRTGNVDSHLADDWVLTSLCRYIHGIYLWRFCLYLVLDSNIFVFLLGP</sequence>
<dbReference type="Proteomes" id="UP001232148">
    <property type="component" value="Unassembled WGS sequence"/>
</dbReference>
<evidence type="ECO:0000313" key="2">
    <source>
        <dbReference type="EMBL" id="KAK2033038.1"/>
    </source>
</evidence>
<organism evidence="2 3">
    <name type="scientific">Colletotrichum zoysiae</name>
    <dbReference type="NCBI Taxonomy" id="1216348"/>
    <lineage>
        <taxon>Eukaryota</taxon>
        <taxon>Fungi</taxon>
        <taxon>Dikarya</taxon>
        <taxon>Ascomycota</taxon>
        <taxon>Pezizomycotina</taxon>
        <taxon>Sordariomycetes</taxon>
        <taxon>Hypocreomycetidae</taxon>
        <taxon>Glomerellales</taxon>
        <taxon>Glomerellaceae</taxon>
        <taxon>Colletotrichum</taxon>
        <taxon>Colletotrichum graminicola species complex</taxon>
    </lineage>
</organism>
<evidence type="ECO:0000313" key="3">
    <source>
        <dbReference type="Proteomes" id="UP001232148"/>
    </source>
</evidence>
<keyword evidence="1" id="KW-1133">Transmembrane helix</keyword>
<feature type="transmembrane region" description="Helical" evidence="1">
    <location>
        <begin position="67"/>
        <end position="87"/>
    </location>
</feature>
<keyword evidence="3" id="KW-1185">Reference proteome</keyword>
<proteinExistence type="predicted"/>
<accession>A0AAD9HQ73</accession>
<dbReference type="AlphaFoldDB" id="A0AAD9HQ73"/>
<name>A0AAD9HQ73_9PEZI</name>
<evidence type="ECO:0000256" key="1">
    <source>
        <dbReference type="SAM" id="Phobius"/>
    </source>
</evidence>
<comment type="caution">
    <text evidence="2">The sequence shown here is derived from an EMBL/GenBank/DDBJ whole genome shotgun (WGS) entry which is preliminary data.</text>
</comment>
<keyword evidence="1" id="KW-0812">Transmembrane</keyword>